<evidence type="ECO:0000256" key="1">
    <source>
        <dbReference type="ARBA" id="ARBA00004196"/>
    </source>
</evidence>
<organism evidence="6 7">
    <name type="scientific">Gomphillus americanus</name>
    <dbReference type="NCBI Taxonomy" id="1940652"/>
    <lineage>
        <taxon>Eukaryota</taxon>
        <taxon>Fungi</taxon>
        <taxon>Dikarya</taxon>
        <taxon>Ascomycota</taxon>
        <taxon>Pezizomycotina</taxon>
        <taxon>Lecanoromycetes</taxon>
        <taxon>OSLEUM clade</taxon>
        <taxon>Ostropomycetidae</taxon>
        <taxon>Ostropales</taxon>
        <taxon>Graphidaceae</taxon>
        <taxon>Gomphilloideae</taxon>
        <taxon>Gomphillus</taxon>
    </lineage>
</organism>
<evidence type="ECO:0000256" key="5">
    <source>
        <dbReference type="SAM" id="SignalP"/>
    </source>
</evidence>
<dbReference type="Proteomes" id="UP000664169">
    <property type="component" value="Unassembled WGS sequence"/>
</dbReference>
<evidence type="ECO:0000313" key="7">
    <source>
        <dbReference type="Proteomes" id="UP000664169"/>
    </source>
</evidence>
<dbReference type="Gene3D" id="3.20.20.80">
    <property type="entry name" value="Glycosidases"/>
    <property type="match status" value="1"/>
</dbReference>
<dbReference type="PANTHER" id="PTHR16631:SF14">
    <property type="entry name" value="FAMILY 17 GLUCOSIDASE SCW10-RELATED"/>
    <property type="match status" value="1"/>
</dbReference>
<dbReference type="SUPFAM" id="SSF51445">
    <property type="entry name" value="(Trans)glycosidases"/>
    <property type="match status" value="1"/>
</dbReference>
<proteinExistence type="inferred from homology"/>
<dbReference type="AlphaFoldDB" id="A0A8H3ETJ7"/>
<keyword evidence="5" id="KW-0732">Signal</keyword>
<evidence type="ECO:0000256" key="4">
    <source>
        <dbReference type="SAM" id="MobiDB-lite"/>
    </source>
</evidence>
<evidence type="ECO:0000256" key="2">
    <source>
        <dbReference type="ARBA" id="ARBA00008773"/>
    </source>
</evidence>
<gene>
    <name evidence="6" type="ORF">GOMPHAMPRED_007329</name>
</gene>
<keyword evidence="7" id="KW-1185">Reference proteome</keyword>
<dbReference type="GO" id="GO:0009277">
    <property type="term" value="C:fungal-type cell wall"/>
    <property type="evidence" value="ECO:0007669"/>
    <property type="project" value="TreeGrafter"/>
</dbReference>
<evidence type="ECO:0000313" key="6">
    <source>
        <dbReference type="EMBL" id="CAF9911159.1"/>
    </source>
</evidence>
<dbReference type="GO" id="GO:0009986">
    <property type="term" value="C:cell surface"/>
    <property type="evidence" value="ECO:0007669"/>
    <property type="project" value="TreeGrafter"/>
</dbReference>
<evidence type="ECO:0000256" key="3">
    <source>
        <dbReference type="ARBA" id="ARBA00022801"/>
    </source>
</evidence>
<name>A0A8H3ETJ7_9LECA</name>
<comment type="similarity">
    <text evidence="2">Belongs to the glycosyl hydrolase 17 family.</text>
</comment>
<comment type="caution">
    <text evidence="6">The sequence shown here is derived from an EMBL/GenBank/DDBJ whole genome shotgun (WGS) entry which is preliminary data.</text>
</comment>
<protein>
    <submittedName>
        <fullName evidence="6">Uncharacterized protein</fullName>
    </submittedName>
</protein>
<dbReference type="PANTHER" id="PTHR16631">
    <property type="entry name" value="GLUCAN 1,3-BETA-GLUCOSIDASE"/>
    <property type="match status" value="1"/>
</dbReference>
<feature type="region of interest" description="Disordered" evidence="4">
    <location>
        <begin position="61"/>
        <end position="109"/>
    </location>
</feature>
<dbReference type="InterPro" id="IPR050732">
    <property type="entry name" value="Beta-glucan_modifiers"/>
</dbReference>
<dbReference type="EMBL" id="CAJPDQ010000006">
    <property type="protein sequence ID" value="CAF9911159.1"/>
    <property type="molecule type" value="Genomic_DNA"/>
</dbReference>
<reference evidence="6" key="1">
    <citation type="submission" date="2021-03" db="EMBL/GenBank/DDBJ databases">
        <authorList>
            <person name="Tagirdzhanova G."/>
        </authorList>
    </citation>
    <scope>NUCLEOTIDE SEQUENCE</scope>
</reference>
<dbReference type="GO" id="GO:0005576">
    <property type="term" value="C:extracellular region"/>
    <property type="evidence" value="ECO:0007669"/>
    <property type="project" value="TreeGrafter"/>
</dbReference>
<comment type="subcellular location">
    <subcellularLocation>
        <location evidence="1">Cell envelope</location>
    </subcellularLocation>
</comment>
<dbReference type="OrthoDB" id="941679at2759"/>
<dbReference type="GO" id="GO:0071555">
    <property type="term" value="P:cell wall organization"/>
    <property type="evidence" value="ECO:0007669"/>
    <property type="project" value="TreeGrafter"/>
</dbReference>
<keyword evidence="3" id="KW-0378">Hydrolase</keyword>
<dbReference type="InterPro" id="IPR017853">
    <property type="entry name" value="GH"/>
</dbReference>
<sequence>MRFDLSVVLLGIAGLATAFPLSNVQDITSRNILAQSADTQPLVQRDVQVFEEIDVYVDSNGTPVSSSTRYSTSTISPPTPTSKPQLEKSPTAPAPTSAKPTSAPAAAPVPVPATNNAALGAAALTGSPFTLGVTYTQYHADGSCRSAADVKSDITHLVSQGYDLIRLYGSDCNGPQNLFAAIKGKKVWMFLGIYDPTQASAEAQSIATQLDNDWSQVHTISVGNEVVNAALGKSVGAQQQLVGNIVSGISAAKGILRQQGYKGPIVNVDTMVAVQKYPQLCTESDYCAMNCHAFFDGGRTASEAGAFVDMFVGMIKQATGKDRIVITETGWPTCGANGVAVGSDSQQALAVASLKAVTSADIILFSGYNEPWKTDTTGTEHCWGQAGNGNGS</sequence>
<feature type="signal peptide" evidence="5">
    <location>
        <begin position="1"/>
        <end position="18"/>
    </location>
</feature>
<dbReference type="GO" id="GO:0042973">
    <property type="term" value="F:glucan endo-1,3-beta-D-glucosidase activity"/>
    <property type="evidence" value="ECO:0007669"/>
    <property type="project" value="TreeGrafter"/>
</dbReference>
<feature type="chain" id="PRO_5034177979" evidence="5">
    <location>
        <begin position="19"/>
        <end position="392"/>
    </location>
</feature>
<feature type="compositionally biased region" description="Low complexity" evidence="4">
    <location>
        <begin position="62"/>
        <end position="109"/>
    </location>
</feature>
<accession>A0A8H3ETJ7</accession>